<evidence type="ECO:0000313" key="2">
    <source>
        <dbReference type="WBParaSite" id="PS1159_v2.g6719.t1"/>
    </source>
</evidence>
<organism evidence="1 2">
    <name type="scientific">Panagrolaimus sp. PS1159</name>
    <dbReference type="NCBI Taxonomy" id="55785"/>
    <lineage>
        <taxon>Eukaryota</taxon>
        <taxon>Metazoa</taxon>
        <taxon>Ecdysozoa</taxon>
        <taxon>Nematoda</taxon>
        <taxon>Chromadorea</taxon>
        <taxon>Rhabditida</taxon>
        <taxon>Tylenchina</taxon>
        <taxon>Panagrolaimomorpha</taxon>
        <taxon>Panagrolaimoidea</taxon>
        <taxon>Panagrolaimidae</taxon>
        <taxon>Panagrolaimus</taxon>
    </lineage>
</organism>
<accession>A0AC35GMS6</accession>
<proteinExistence type="predicted"/>
<name>A0AC35GMS6_9BILA</name>
<dbReference type="WBParaSite" id="PS1159_v2.g6719.t1">
    <property type="protein sequence ID" value="PS1159_v2.g6719.t1"/>
    <property type="gene ID" value="PS1159_v2.g6719"/>
</dbReference>
<sequence length="114" mass="12871">MGRYLYILFMLLYVNIAASSVIPCKGLVCMHGGNCTISPFGEPYCKCSPKFYGKTCDMIKENPCQLNKCMNSAVCNVTKDYNSFTCECQNGYAGELCEEKVNIEKYKPEELKEK</sequence>
<reference evidence="2" key="1">
    <citation type="submission" date="2022-11" db="UniProtKB">
        <authorList>
            <consortium name="WormBaseParasite"/>
        </authorList>
    </citation>
    <scope>IDENTIFICATION</scope>
</reference>
<protein>
    <submittedName>
        <fullName evidence="2">EGF-like domain-containing protein</fullName>
    </submittedName>
</protein>
<dbReference type="Proteomes" id="UP000887580">
    <property type="component" value="Unplaced"/>
</dbReference>
<evidence type="ECO:0000313" key="1">
    <source>
        <dbReference type="Proteomes" id="UP000887580"/>
    </source>
</evidence>